<evidence type="ECO:0000256" key="1">
    <source>
        <dbReference type="ARBA" id="ARBA00004651"/>
    </source>
</evidence>
<feature type="transmembrane region" description="Helical" evidence="19">
    <location>
        <begin position="275"/>
        <end position="299"/>
    </location>
</feature>
<dbReference type="InterPro" id="IPR044492">
    <property type="entry name" value="P_typ_ATPase_HD_dom"/>
</dbReference>
<dbReference type="InterPro" id="IPR023298">
    <property type="entry name" value="ATPase_P-typ_TM_dom_sf"/>
</dbReference>
<dbReference type="NCBIfam" id="TIGR01494">
    <property type="entry name" value="ATPase_P-type"/>
    <property type="match status" value="2"/>
</dbReference>
<evidence type="ECO:0000256" key="17">
    <source>
        <dbReference type="ARBA" id="ARBA00023136"/>
    </source>
</evidence>
<evidence type="ECO:0000256" key="16">
    <source>
        <dbReference type="ARBA" id="ARBA00023065"/>
    </source>
</evidence>
<dbReference type="Gene3D" id="1.20.1110.10">
    <property type="entry name" value="Calcium-transporting ATPase, transmembrane domain"/>
    <property type="match status" value="1"/>
</dbReference>
<evidence type="ECO:0000256" key="10">
    <source>
        <dbReference type="ARBA" id="ARBA00022741"/>
    </source>
</evidence>
<keyword evidence="7" id="KW-0109">Calcium transport</keyword>
<keyword evidence="11" id="KW-0106">Calcium</keyword>
<feature type="transmembrane region" description="Helical" evidence="19">
    <location>
        <begin position="747"/>
        <end position="770"/>
    </location>
</feature>
<gene>
    <name evidence="21" type="ORF">TKV_c09740</name>
</gene>
<feature type="transmembrane region" description="Helical" evidence="19">
    <location>
        <begin position="674"/>
        <end position="695"/>
    </location>
</feature>
<evidence type="ECO:0000256" key="14">
    <source>
        <dbReference type="ARBA" id="ARBA00022967"/>
    </source>
</evidence>
<dbReference type="InterPro" id="IPR059000">
    <property type="entry name" value="ATPase_P-type_domA"/>
</dbReference>
<dbReference type="PANTHER" id="PTHR42861">
    <property type="entry name" value="CALCIUM-TRANSPORTING ATPASE"/>
    <property type="match status" value="1"/>
</dbReference>
<dbReference type="InterPro" id="IPR018303">
    <property type="entry name" value="ATPase_P-typ_P_site"/>
</dbReference>
<feature type="transmembrane region" description="Helical" evidence="19">
    <location>
        <begin position="848"/>
        <end position="866"/>
    </location>
</feature>
<dbReference type="Pfam" id="PF00690">
    <property type="entry name" value="Cation_ATPase_N"/>
    <property type="match status" value="1"/>
</dbReference>
<dbReference type="Pfam" id="PF00122">
    <property type="entry name" value="E1-E2_ATPase"/>
    <property type="match status" value="1"/>
</dbReference>
<evidence type="ECO:0000256" key="2">
    <source>
        <dbReference type="ARBA" id="ARBA00005675"/>
    </source>
</evidence>
<dbReference type="SMART" id="SM00831">
    <property type="entry name" value="Cation_ATPase_N"/>
    <property type="match status" value="1"/>
</dbReference>
<evidence type="ECO:0000256" key="19">
    <source>
        <dbReference type="SAM" id="Phobius"/>
    </source>
</evidence>
<dbReference type="PRINTS" id="PR00120">
    <property type="entry name" value="HATPASE"/>
</dbReference>
<dbReference type="SFLD" id="SFLDF00027">
    <property type="entry name" value="p-type_atpase"/>
    <property type="match status" value="1"/>
</dbReference>
<name>A0A097AQN9_THEKI</name>
<dbReference type="InterPro" id="IPR006068">
    <property type="entry name" value="ATPase_P-typ_cation-transptr_C"/>
</dbReference>
<comment type="catalytic activity">
    <reaction evidence="18">
        <text>Ca(2+)(in) + ATP + H2O = Ca(2+)(out) + ADP + phosphate + H(+)</text>
        <dbReference type="Rhea" id="RHEA:18105"/>
        <dbReference type="ChEBI" id="CHEBI:15377"/>
        <dbReference type="ChEBI" id="CHEBI:15378"/>
        <dbReference type="ChEBI" id="CHEBI:29108"/>
        <dbReference type="ChEBI" id="CHEBI:30616"/>
        <dbReference type="ChEBI" id="CHEBI:43474"/>
        <dbReference type="ChEBI" id="CHEBI:456216"/>
        <dbReference type="EC" id="7.2.2.10"/>
    </reaction>
</comment>
<dbReference type="NCBIfam" id="TIGR01116">
    <property type="entry name" value="ATPase-IIA1_Ca"/>
    <property type="match status" value="1"/>
</dbReference>
<dbReference type="AlphaFoldDB" id="A0A097AQN9"/>
<keyword evidence="5" id="KW-1003">Cell membrane</keyword>
<keyword evidence="6" id="KW-0597">Phosphoprotein</keyword>
<dbReference type="EMBL" id="CP009170">
    <property type="protein sequence ID" value="AIS52151.1"/>
    <property type="molecule type" value="Genomic_DNA"/>
</dbReference>
<dbReference type="SFLD" id="SFLDG00002">
    <property type="entry name" value="C1.7:_P-type_atpase_like"/>
    <property type="match status" value="1"/>
</dbReference>
<dbReference type="Gene3D" id="3.40.1110.10">
    <property type="entry name" value="Calcium-transporting ATPase, cytoplasmic domain N"/>
    <property type="match status" value="1"/>
</dbReference>
<evidence type="ECO:0000313" key="21">
    <source>
        <dbReference type="EMBL" id="AIS52151.1"/>
    </source>
</evidence>
<evidence type="ECO:0000256" key="13">
    <source>
        <dbReference type="ARBA" id="ARBA00022842"/>
    </source>
</evidence>
<dbReference type="Pfam" id="PF00689">
    <property type="entry name" value="Cation_ATPase_C"/>
    <property type="match status" value="1"/>
</dbReference>
<dbReference type="GO" id="GO:0005524">
    <property type="term" value="F:ATP binding"/>
    <property type="evidence" value="ECO:0007669"/>
    <property type="project" value="UniProtKB-KW"/>
</dbReference>
<dbReference type="FunFam" id="3.40.50.1000:FF:000001">
    <property type="entry name" value="Phospholipid-transporting ATPase IC"/>
    <property type="match status" value="1"/>
</dbReference>
<dbReference type="Gene3D" id="2.70.150.10">
    <property type="entry name" value="Calcium-transporting ATPase, cytoplasmic transduction domain A"/>
    <property type="match status" value="1"/>
</dbReference>
<dbReference type="NCBIfam" id="TIGR01517">
    <property type="entry name" value="ATPase-IIB_Ca"/>
    <property type="match status" value="1"/>
</dbReference>
<dbReference type="InterPro" id="IPR036412">
    <property type="entry name" value="HAD-like_sf"/>
</dbReference>
<feature type="transmembrane region" description="Helical" evidence="19">
    <location>
        <begin position="814"/>
        <end position="836"/>
    </location>
</feature>
<dbReference type="RefSeq" id="WP_049684949.1">
    <property type="nucleotide sequence ID" value="NZ_CP009170.1"/>
</dbReference>
<dbReference type="OrthoDB" id="9760364at2"/>
<dbReference type="InterPro" id="IPR023214">
    <property type="entry name" value="HAD_sf"/>
</dbReference>
<dbReference type="GO" id="GO:0140352">
    <property type="term" value="P:export from cell"/>
    <property type="evidence" value="ECO:0007669"/>
    <property type="project" value="UniProtKB-ARBA"/>
</dbReference>
<dbReference type="Pfam" id="PF13246">
    <property type="entry name" value="Cation_ATPase"/>
    <property type="match status" value="1"/>
</dbReference>
<dbReference type="SUPFAM" id="SSF81665">
    <property type="entry name" value="Calcium ATPase, transmembrane domain M"/>
    <property type="match status" value="1"/>
</dbReference>
<dbReference type="SUPFAM" id="SSF56784">
    <property type="entry name" value="HAD-like"/>
    <property type="match status" value="1"/>
</dbReference>
<evidence type="ECO:0000256" key="9">
    <source>
        <dbReference type="ARBA" id="ARBA00022723"/>
    </source>
</evidence>
<evidence type="ECO:0000256" key="7">
    <source>
        <dbReference type="ARBA" id="ARBA00022568"/>
    </source>
</evidence>
<dbReference type="Gene3D" id="3.40.50.1000">
    <property type="entry name" value="HAD superfamily/HAD-like"/>
    <property type="match status" value="1"/>
</dbReference>
<dbReference type="HOGENOM" id="CLU_002360_3_0_9"/>
<dbReference type="InterPro" id="IPR008250">
    <property type="entry name" value="ATPase_P-typ_transduc_dom_A_sf"/>
</dbReference>
<evidence type="ECO:0000313" key="22">
    <source>
        <dbReference type="Proteomes" id="UP000029669"/>
    </source>
</evidence>
<keyword evidence="22" id="KW-1185">Reference proteome</keyword>
<dbReference type="FunFam" id="2.70.150.10:FF:000016">
    <property type="entry name" value="Calcium-transporting P-type ATPase putative"/>
    <property type="match status" value="1"/>
</dbReference>
<dbReference type="FunFam" id="3.40.1110.10:FF:000053">
    <property type="entry name" value="Cation-transporting ATPase, E1-E2 family"/>
    <property type="match status" value="1"/>
</dbReference>
<dbReference type="PROSITE" id="PS00154">
    <property type="entry name" value="ATPASE_E1_E2"/>
    <property type="match status" value="1"/>
</dbReference>
<dbReference type="EC" id="7.2.2.10" evidence="3"/>
<dbReference type="Pfam" id="PF08282">
    <property type="entry name" value="Hydrolase_3"/>
    <property type="match status" value="1"/>
</dbReference>
<dbReference type="FunFam" id="1.20.1110.10:FF:000065">
    <property type="entry name" value="Sarcoplasmic/endoplasmic reticulum calcium ATPase 1"/>
    <property type="match status" value="1"/>
</dbReference>
<keyword evidence="10" id="KW-0547">Nucleotide-binding</keyword>
<dbReference type="PRINTS" id="PR00119">
    <property type="entry name" value="CATATPASE"/>
</dbReference>
<dbReference type="InterPro" id="IPR023299">
    <property type="entry name" value="ATPase_P-typ_cyto_dom_N"/>
</dbReference>
<evidence type="ECO:0000256" key="3">
    <source>
        <dbReference type="ARBA" id="ARBA00012790"/>
    </source>
</evidence>
<feature type="domain" description="Cation-transporting P-type ATPase N-terminal" evidence="20">
    <location>
        <begin position="3"/>
        <end position="77"/>
    </location>
</feature>
<evidence type="ECO:0000256" key="12">
    <source>
        <dbReference type="ARBA" id="ARBA00022840"/>
    </source>
</evidence>
<dbReference type="InterPro" id="IPR005782">
    <property type="entry name" value="P-type_ATPase_IIA"/>
</dbReference>
<dbReference type="CDD" id="cd02089">
    <property type="entry name" value="P-type_ATPase_Ca_prok"/>
    <property type="match status" value="1"/>
</dbReference>
<keyword evidence="8 19" id="KW-0812">Transmembrane</keyword>
<proteinExistence type="inferred from homology"/>
<dbReference type="InterPro" id="IPR006408">
    <property type="entry name" value="P-type_ATPase_IIB"/>
</dbReference>
<evidence type="ECO:0000256" key="5">
    <source>
        <dbReference type="ARBA" id="ARBA00022475"/>
    </source>
</evidence>
<keyword evidence="12" id="KW-0067">ATP-binding</keyword>
<keyword evidence="16" id="KW-0406">Ion transport</keyword>
<dbReference type="Proteomes" id="UP000029669">
    <property type="component" value="Chromosome"/>
</dbReference>
<evidence type="ECO:0000256" key="11">
    <source>
        <dbReference type="ARBA" id="ARBA00022837"/>
    </source>
</evidence>
<keyword evidence="13" id="KW-0460">Magnesium</keyword>
<keyword evidence="9" id="KW-0479">Metal-binding</keyword>
<sequence length="870" mass="96161">MKRYWNMDVEEIKKELETDDKNGLTQEQANERLLKYGKNALKEKKKKSIFSLFLEQFKDYMVLILIIASIISFFLGETTDAVIILAIVILNALLGTIQENKAEKSLEALKKLSQPLAKVIRDGKVMEVEASSLVIGDVVLIEAGNIIPADGRLVEAKNLKVDESVLTGESVPVEKVDTVIEKEDIPLGDRFNLVYMGTTVTYGRGKFIVTATGMDTEMGKVAGLIEDERDVKTPLQLKLEELSKYLGTAAILISAIIFAIGVLQKRPAFDMFMTAVSLAVAAIPEGLPAIITVTLALGVQKMIKKNAIIRKLPAVETLGSTSVICSDKTGTLTQNKMTVVKLYINDRKVNVKEDEVKQEDYFLLKNAALCTDAFIDETGKGIGDPTEVAIVNLLNDVVGLKKADIEKEFPRIAEIPFDSDRKMMSTIHIMDKGDFRLITKGAPDNIIKRCKYILKENKILPFDEIEKNKLSSINEEMGKEALRVIAVAYKDIKEIPKNLSSDEMEKDLIFIGLIGMIDPPRIEAKHSVEICKKAGIKPVMITGDHKITASAIARELGILEDNDEAVTGEDLDRISDEELKERIKRISVFARVSPEHKMRIVKAWQKNGAVVAMTGDGVNDAPALKQADIGVAMGITGTDVAKEAADMVLTDDNFATIVAAIEEGRTIFTNIKKAIHYLLTCNLGEIVVLFIATILGMPMPLKPIHILWVNLITDSLPALALGFEPPEKDIMEKKPRQKGESIFAGGLAYRIPLEGMLIGLVTLIAFIIGLKQNIETARTMAFAVLTLSQLAQALNVRSDKSLFKIGLFTNKYMVFALIVAILLQVILIVTPLNTIFGLRNINIYDWDIIVAMSVTPFLAMEIVKFFKNKR</sequence>
<dbReference type="SUPFAM" id="SSF81660">
    <property type="entry name" value="Metal cation-transporting ATPase, ATP-binding domain N"/>
    <property type="match status" value="1"/>
</dbReference>
<dbReference type="GO" id="GO:0016887">
    <property type="term" value="F:ATP hydrolysis activity"/>
    <property type="evidence" value="ECO:0007669"/>
    <property type="project" value="InterPro"/>
</dbReference>
<protein>
    <recommendedName>
        <fullName evidence="3">P-type Ca(2+) transporter</fullName>
        <ecNumber evidence="3">7.2.2.10</ecNumber>
    </recommendedName>
</protein>
<dbReference type="eggNOG" id="COG0474">
    <property type="taxonomic scope" value="Bacteria"/>
</dbReference>
<feature type="transmembrane region" description="Helical" evidence="19">
    <location>
        <begin position="81"/>
        <end position="97"/>
    </location>
</feature>
<accession>A0A097AQN9</accession>
<reference evidence="22" key="1">
    <citation type="journal article" date="2015" name="Genome Announc.">
        <title>Whole-Genome Sequences of 80 Environmental and Clinical Isolates of Burkholderia pseudomallei.</title>
        <authorList>
            <person name="Johnson S.L."/>
            <person name="Baker A.L."/>
            <person name="Chain P.S."/>
            <person name="Currie B.J."/>
            <person name="Daligault H.E."/>
            <person name="Davenport K.W."/>
            <person name="Davis C.B."/>
            <person name="Inglis T.J."/>
            <person name="Kaestli M."/>
            <person name="Koren S."/>
            <person name="Mayo M."/>
            <person name="Merritt A.J."/>
            <person name="Price E.P."/>
            <person name="Sarovich D.S."/>
            <person name="Warner J."/>
            <person name="Rosovitz M.J."/>
        </authorList>
    </citation>
    <scope>NUCLEOTIDE SEQUENCE [LARGE SCALE GENOMIC DNA]</scope>
    <source>
        <strain evidence="22">DSM 2030</strain>
    </source>
</reference>
<dbReference type="GO" id="GO:0005388">
    <property type="term" value="F:P-type calcium transporter activity"/>
    <property type="evidence" value="ECO:0007669"/>
    <property type="project" value="UniProtKB-EC"/>
</dbReference>
<dbReference type="KEGG" id="tki:TKV_c09740"/>
<keyword evidence="17 19" id="KW-0472">Membrane</keyword>
<dbReference type="FunFam" id="3.40.50.1000:FF:000028">
    <property type="entry name" value="Calcium-transporting P-type ATPase, putative"/>
    <property type="match status" value="1"/>
</dbReference>
<evidence type="ECO:0000256" key="8">
    <source>
        <dbReference type="ARBA" id="ARBA00022692"/>
    </source>
</evidence>
<evidence type="ECO:0000256" key="15">
    <source>
        <dbReference type="ARBA" id="ARBA00022989"/>
    </source>
</evidence>
<dbReference type="GO" id="GO:0046872">
    <property type="term" value="F:metal ion binding"/>
    <property type="evidence" value="ECO:0007669"/>
    <property type="project" value="UniProtKB-KW"/>
</dbReference>
<dbReference type="SUPFAM" id="SSF81653">
    <property type="entry name" value="Calcium ATPase, transduction domain A"/>
    <property type="match status" value="1"/>
</dbReference>
<evidence type="ECO:0000256" key="18">
    <source>
        <dbReference type="ARBA" id="ARBA00048694"/>
    </source>
</evidence>
<keyword evidence="15 19" id="KW-1133">Transmembrane helix</keyword>
<feature type="transmembrane region" description="Helical" evidence="19">
    <location>
        <begin position="245"/>
        <end position="263"/>
    </location>
</feature>
<comment type="similarity">
    <text evidence="2">Belongs to the cation transport ATPase (P-type) (TC 3.A.3) family. Type IIA subfamily.</text>
</comment>
<comment type="subcellular location">
    <subcellularLocation>
        <location evidence="1">Cell membrane</location>
        <topology evidence="1">Multi-pass membrane protein</topology>
    </subcellularLocation>
</comment>
<keyword evidence="4" id="KW-0813">Transport</keyword>
<organism evidence="21 22">
    <name type="scientific">Thermoanaerobacter kivui</name>
    <name type="common">Acetogenium kivui</name>
    <dbReference type="NCBI Taxonomy" id="2325"/>
    <lineage>
        <taxon>Bacteria</taxon>
        <taxon>Bacillati</taxon>
        <taxon>Bacillota</taxon>
        <taxon>Clostridia</taxon>
        <taxon>Thermoanaerobacterales</taxon>
        <taxon>Thermoanaerobacteraceae</taxon>
        <taxon>Thermoanaerobacter</taxon>
    </lineage>
</organism>
<dbReference type="InterPro" id="IPR004014">
    <property type="entry name" value="ATPase_P-typ_cation-transptr_N"/>
</dbReference>
<keyword evidence="14" id="KW-1278">Translocase</keyword>
<dbReference type="SFLD" id="SFLDS00003">
    <property type="entry name" value="Haloacid_Dehalogenase"/>
    <property type="match status" value="1"/>
</dbReference>
<dbReference type="GO" id="GO:0005886">
    <property type="term" value="C:plasma membrane"/>
    <property type="evidence" value="ECO:0007669"/>
    <property type="project" value="UniProtKB-SubCell"/>
</dbReference>
<evidence type="ECO:0000259" key="20">
    <source>
        <dbReference type="SMART" id="SM00831"/>
    </source>
</evidence>
<evidence type="ECO:0000256" key="4">
    <source>
        <dbReference type="ARBA" id="ARBA00022448"/>
    </source>
</evidence>
<evidence type="ECO:0000256" key="6">
    <source>
        <dbReference type="ARBA" id="ARBA00022553"/>
    </source>
</evidence>
<keyword evidence="21" id="KW-0378">Hydrolase</keyword>
<dbReference type="InterPro" id="IPR001757">
    <property type="entry name" value="P_typ_ATPase"/>
</dbReference>